<dbReference type="Pfam" id="PF13470">
    <property type="entry name" value="PIN_3"/>
    <property type="match status" value="1"/>
</dbReference>
<evidence type="ECO:0000259" key="1">
    <source>
        <dbReference type="SMART" id="SM00670"/>
    </source>
</evidence>
<dbReference type="PANTHER" id="PTHR34610:SF3">
    <property type="entry name" value="SSL7007 PROTEIN"/>
    <property type="match status" value="1"/>
</dbReference>
<gene>
    <name evidence="2" type="ORF">DRJ00_07245</name>
</gene>
<feature type="domain" description="PIN" evidence="1">
    <location>
        <begin position="9"/>
        <end position="120"/>
    </location>
</feature>
<evidence type="ECO:0000313" key="3">
    <source>
        <dbReference type="Proteomes" id="UP000279422"/>
    </source>
</evidence>
<comment type="caution">
    <text evidence="2">The sequence shown here is derived from an EMBL/GenBank/DDBJ whole genome shotgun (WGS) entry which is preliminary data.</text>
</comment>
<accession>A0A497E2F9</accession>
<dbReference type="InterPro" id="IPR029060">
    <property type="entry name" value="PIN-like_dom_sf"/>
</dbReference>
<dbReference type="SUPFAM" id="SSF88723">
    <property type="entry name" value="PIN domain-like"/>
    <property type="match status" value="1"/>
</dbReference>
<dbReference type="EMBL" id="QMPZ01000131">
    <property type="protein sequence ID" value="RLE07912.1"/>
    <property type="molecule type" value="Genomic_DNA"/>
</dbReference>
<dbReference type="AlphaFoldDB" id="A0A497E2F9"/>
<sequence>MNIGKKNPVKVVVDTNVYISAILFGGNPEKIRRLSKEGRVELLISEAIIAEVAEVLRRKFNWENWQISQTIDEIREIATLVIPRQTLFIIKKDDNDNRILECAVEGKAQYIVSGDKHHLLPLKEYQGIRILTPAQFLEAISLEPD</sequence>
<proteinExistence type="predicted"/>
<organism evidence="2 3">
    <name type="scientific">Aerophobetes bacterium</name>
    <dbReference type="NCBI Taxonomy" id="2030807"/>
    <lineage>
        <taxon>Bacteria</taxon>
        <taxon>Candidatus Aerophobota</taxon>
    </lineage>
</organism>
<dbReference type="Gene3D" id="3.40.50.1010">
    <property type="entry name" value="5'-nuclease"/>
    <property type="match status" value="1"/>
</dbReference>
<name>A0A497E2F9_UNCAE</name>
<evidence type="ECO:0000313" key="2">
    <source>
        <dbReference type="EMBL" id="RLE07912.1"/>
    </source>
</evidence>
<reference evidence="2 3" key="1">
    <citation type="submission" date="2018-06" db="EMBL/GenBank/DDBJ databases">
        <title>Extensive metabolic versatility and redundancy in microbially diverse, dynamic hydrothermal sediments.</title>
        <authorList>
            <person name="Dombrowski N."/>
            <person name="Teske A."/>
            <person name="Baker B.J."/>
        </authorList>
    </citation>
    <scope>NUCLEOTIDE SEQUENCE [LARGE SCALE GENOMIC DNA]</scope>
    <source>
        <strain evidence="2">B47_G16</strain>
    </source>
</reference>
<dbReference type="NCBIfam" id="TIGR00305">
    <property type="entry name" value="putative toxin-antitoxin system toxin component, PIN family"/>
    <property type="match status" value="1"/>
</dbReference>
<dbReference type="SMART" id="SM00670">
    <property type="entry name" value="PINc"/>
    <property type="match status" value="1"/>
</dbReference>
<dbReference type="InterPro" id="IPR002716">
    <property type="entry name" value="PIN_dom"/>
</dbReference>
<dbReference type="PANTHER" id="PTHR34610">
    <property type="entry name" value="SSL7007 PROTEIN"/>
    <property type="match status" value="1"/>
</dbReference>
<protein>
    <submittedName>
        <fullName evidence="2">Putative toxin-antitoxin system toxin component, PIN family</fullName>
    </submittedName>
</protein>
<dbReference type="InterPro" id="IPR002850">
    <property type="entry name" value="PIN_toxin-like"/>
</dbReference>
<dbReference type="Proteomes" id="UP000279422">
    <property type="component" value="Unassembled WGS sequence"/>
</dbReference>